<feature type="domain" description="Type 4 fimbrial biogenesis protein PilX N-terminal" evidence="1">
    <location>
        <begin position="5"/>
        <end position="47"/>
    </location>
</feature>
<reference evidence="2" key="2">
    <citation type="submission" date="2023-01" db="EMBL/GenBank/DDBJ databases">
        <title>Draft genome sequence of Paraferrimonas sedimenticola strain NBRC 101628.</title>
        <authorList>
            <person name="Sun Q."/>
            <person name="Mori K."/>
        </authorList>
    </citation>
    <scope>NUCLEOTIDE SEQUENCE</scope>
    <source>
        <strain evidence="2">NBRC 101628</strain>
    </source>
</reference>
<evidence type="ECO:0000313" key="2">
    <source>
        <dbReference type="EMBL" id="GLP97142.1"/>
    </source>
</evidence>
<keyword evidence="3" id="KW-1185">Reference proteome</keyword>
<sequence length="146" mass="15525">MKHQQGIVLFFALVVLLVLTVIGTSLAVSAGFSARMASTSAERVEAFHMINGAQLRLIEDEASRAGDSRFVTVTGTDQVTDASLNVNSDIEFNIETGCRRSSTASSASLFGCRHLDVTSRTTFGRNNRGNVAVVSAVEQPVFNIGG</sequence>
<gene>
    <name evidence="2" type="ORF">GCM10007895_24490</name>
</gene>
<dbReference type="EMBL" id="BSNC01000006">
    <property type="protein sequence ID" value="GLP97142.1"/>
    <property type="molecule type" value="Genomic_DNA"/>
</dbReference>
<name>A0AA37RYR9_9GAMM</name>
<evidence type="ECO:0000259" key="1">
    <source>
        <dbReference type="Pfam" id="PF14341"/>
    </source>
</evidence>
<evidence type="ECO:0000313" key="3">
    <source>
        <dbReference type="Proteomes" id="UP001161422"/>
    </source>
</evidence>
<dbReference type="RefSeq" id="WP_095504990.1">
    <property type="nucleotide sequence ID" value="NZ_BSNC01000006.1"/>
</dbReference>
<protein>
    <recommendedName>
        <fullName evidence="1">Type 4 fimbrial biogenesis protein PilX N-terminal domain-containing protein</fullName>
    </recommendedName>
</protein>
<dbReference type="AlphaFoldDB" id="A0AA37RYR9"/>
<accession>A0AA37RYR9</accession>
<organism evidence="2 3">
    <name type="scientific">Paraferrimonas sedimenticola</name>
    <dbReference type="NCBI Taxonomy" id="375674"/>
    <lineage>
        <taxon>Bacteria</taxon>
        <taxon>Pseudomonadati</taxon>
        <taxon>Pseudomonadota</taxon>
        <taxon>Gammaproteobacteria</taxon>
        <taxon>Alteromonadales</taxon>
        <taxon>Ferrimonadaceae</taxon>
        <taxon>Paraferrimonas</taxon>
    </lineage>
</organism>
<proteinExistence type="predicted"/>
<dbReference type="Pfam" id="PF14341">
    <property type="entry name" value="PilX_N"/>
    <property type="match status" value="1"/>
</dbReference>
<comment type="caution">
    <text evidence="2">The sequence shown here is derived from an EMBL/GenBank/DDBJ whole genome shotgun (WGS) entry which is preliminary data.</text>
</comment>
<dbReference type="Proteomes" id="UP001161422">
    <property type="component" value="Unassembled WGS sequence"/>
</dbReference>
<reference evidence="2" key="1">
    <citation type="journal article" date="2014" name="Int. J. Syst. Evol. Microbiol.">
        <title>Complete genome sequence of Corynebacterium casei LMG S-19264T (=DSM 44701T), isolated from a smear-ripened cheese.</title>
        <authorList>
            <consortium name="US DOE Joint Genome Institute (JGI-PGF)"/>
            <person name="Walter F."/>
            <person name="Albersmeier A."/>
            <person name="Kalinowski J."/>
            <person name="Ruckert C."/>
        </authorList>
    </citation>
    <scope>NUCLEOTIDE SEQUENCE</scope>
    <source>
        <strain evidence="2">NBRC 101628</strain>
    </source>
</reference>
<dbReference type="InterPro" id="IPR025746">
    <property type="entry name" value="PilX_N_dom"/>
</dbReference>